<protein>
    <submittedName>
        <fullName evidence="1">Uncharacterized protein</fullName>
    </submittedName>
</protein>
<evidence type="ECO:0000313" key="1">
    <source>
        <dbReference type="Ensembl" id="ENSSRHP00000011700.1"/>
    </source>
</evidence>
<organism evidence="1 2">
    <name type="scientific">Sinocyclocheilus rhinocerous</name>
    <dbReference type="NCBI Taxonomy" id="307959"/>
    <lineage>
        <taxon>Eukaryota</taxon>
        <taxon>Metazoa</taxon>
        <taxon>Chordata</taxon>
        <taxon>Craniata</taxon>
        <taxon>Vertebrata</taxon>
        <taxon>Euteleostomi</taxon>
        <taxon>Actinopterygii</taxon>
        <taxon>Neopterygii</taxon>
        <taxon>Teleostei</taxon>
        <taxon>Ostariophysi</taxon>
        <taxon>Cypriniformes</taxon>
        <taxon>Cyprinidae</taxon>
        <taxon>Cyprininae</taxon>
        <taxon>Sinocyclocheilus</taxon>
    </lineage>
</organism>
<keyword evidence="2" id="KW-1185">Reference proteome</keyword>
<reference evidence="1" key="2">
    <citation type="submission" date="2025-09" db="UniProtKB">
        <authorList>
            <consortium name="Ensembl"/>
        </authorList>
    </citation>
    <scope>IDENTIFICATION</scope>
</reference>
<dbReference type="AlphaFoldDB" id="A0A673GGC2"/>
<evidence type="ECO:0000313" key="2">
    <source>
        <dbReference type="Proteomes" id="UP000472270"/>
    </source>
</evidence>
<name>A0A673GGC2_9TELE</name>
<reference evidence="1" key="1">
    <citation type="submission" date="2025-08" db="UniProtKB">
        <authorList>
            <consortium name="Ensembl"/>
        </authorList>
    </citation>
    <scope>IDENTIFICATION</scope>
</reference>
<accession>A0A673GGC2</accession>
<sequence>MGGLSDFQKRRIMRAFLAEAAVTLTTQLFRVLKTTVFMIMTVYAKHGKTMNKDCQTLRRIIQSTQNYCSKVTASGNIHHEDPVSTKTDHRELHKANIHKRAAIDPLQGLQLTHCREFD</sequence>
<dbReference type="Proteomes" id="UP000472270">
    <property type="component" value="Unassembled WGS sequence"/>
</dbReference>
<dbReference type="Ensembl" id="ENSSRHT00000012144.1">
    <property type="protein sequence ID" value="ENSSRHP00000011700.1"/>
    <property type="gene ID" value="ENSSRHG00000006740.1"/>
</dbReference>
<proteinExistence type="predicted"/>